<dbReference type="InterPro" id="IPR011709">
    <property type="entry name" value="DEAD-box_helicase_OB_fold"/>
</dbReference>
<dbReference type="GO" id="GO:0003724">
    <property type="term" value="F:RNA helicase activity"/>
    <property type="evidence" value="ECO:0007669"/>
    <property type="project" value="UniProtKB-EC"/>
</dbReference>
<dbReference type="Gene3D" id="3.40.50.300">
    <property type="entry name" value="P-loop containing nucleotide triphosphate hydrolases"/>
    <property type="match status" value="2"/>
</dbReference>
<name>A0A2K3D7K3_CHLRE</name>
<dbReference type="PROSITE" id="PS51192">
    <property type="entry name" value="HELICASE_ATP_BIND_1"/>
    <property type="match status" value="1"/>
</dbReference>
<evidence type="ECO:0000256" key="1">
    <source>
        <dbReference type="ARBA" id="ARBA00008792"/>
    </source>
</evidence>
<evidence type="ECO:0000256" key="2">
    <source>
        <dbReference type="ARBA" id="ARBA00012552"/>
    </source>
</evidence>
<dbReference type="Pfam" id="PF00271">
    <property type="entry name" value="Helicase_C"/>
    <property type="match status" value="1"/>
</dbReference>
<protein>
    <recommendedName>
        <fullName evidence="2">RNA helicase</fullName>
        <ecNumber evidence="2">3.6.4.13</ecNumber>
    </recommendedName>
</protein>
<keyword evidence="6" id="KW-0067">ATP-binding</keyword>
<comment type="catalytic activity">
    <reaction evidence="7">
        <text>ATP + H2O = ADP + phosphate + H(+)</text>
        <dbReference type="Rhea" id="RHEA:13065"/>
        <dbReference type="ChEBI" id="CHEBI:15377"/>
        <dbReference type="ChEBI" id="CHEBI:15378"/>
        <dbReference type="ChEBI" id="CHEBI:30616"/>
        <dbReference type="ChEBI" id="CHEBI:43474"/>
        <dbReference type="ChEBI" id="CHEBI:456216"/>
        <dbReference type="EC" id="3.6.4.13"/>
    </reaction>
</comment>
<dbReference type="PROSITE" id="PS51194">
    <property type="entry name" value="HELICASE_CTER"/>
    <property type="match status" value="1"/>
</dbReference>
<evidence type="ECO:0000256" key="3">
    <source>
        <dbReference type="ARBA" id="ARBA00022741"/>
    </source>
</evidence>
<dbReference type="EC" id="3.6.4.13" evidence="2"/>
<dbReference type="InterPro" id="IPR042035">
    <property type="entry name" value="DEAH_win-hel_dom"/>
</dbReference>
<dbReference type="KEGG" id="cre:CHLRE_11g467654v5"/>
<dbReference type="STRING" id="3055.A0A2K3D7K3"/>
<reference evidence="11 12" key="1">
    <citation type="journal article" date="2007" name="Science">
        <title>The Chlamydomonas genome reveals the evolution of key animal and plant functions.</title>
        <authorList>
            <person name="Merchant S.S."/>
            <person name="Prochnik S.E."/>
            <person name="Vallon O."/>
            <person name="Harris E.H."/>
            <person name="Karpowicz S.J."/>
            <person name="Witman G.B."/>
            <person name="Terry A."/>
            <person name="Salamov A."/>
            <person name="Fritz-Laylin L.K."/>
            <person name="Marechal-Drouard L."/>
            <person name="Marshall W.F."/>
            <person name="Qu L.H."/>
            <person name="Nelson D.R."/>
            <person name="Sanderfoot A.A."/>
            <person name="Spalding M.H."/>
            <person name="Kapitonov V.V."/>
            <person name="Ren Q."/>
            <person name="Ferris P."/>
            <person name="Lindquist E."/>
            <person name="Shapiro H."/>
            <person name="Lucas S.M."/>
            <person name="Grimwood J."/>
            <person name="Schmutz J."/>
            <person name="Cardol P."/>
            <person name="Cerutti H."/>
            <person name="Chanfreau G."/>
            <person name="Chen C.L."/>
            <person name="Cognat V."/>
            <person name="Croft M.T."/>
            <person name="Dent R."/>
            <person name="Dutcher S."/>
            <person name="Fernandez E."/>
            <person name="Fukuzawa H."/>
            <person name="Gonzalez-Ballester D."/>
            <person name="Gonzalez-Halphen D."/>
            <person name="Hallmann A."/>
            <person name="Hanikenne M."/>
            <person name="Hippler M."/>
            <person name="Inwood W."/>
            <person name="Jabbari K."/>
            <person name="Kalanon M."/>
            <person name="Kuras R."/>
            <person name="Lefebvre P.A."/>
            <person name="Lemaire S.D."/>
            <person name="Lobanov A.V."/>
            <person name="Lohr M."/>
            <person name="Manuell A."/>
            <person name="Meier I."/>
            <person name="Mets L."/>
            <person name="Mittag M."/>
            <person name="Mittelmeier T."/>
            <person name="Moroney J.V."/>
            <person name="Moseley J."/>
            <person name="Napoli C."/>
            <person name="Nedelcu A.M."/>
            <person name="Niyogi K."/>
            <person name="Novoselov S.V."/>
            <person name="Paulsen I.T."/>
            <person name="Pazour G."/>
            <person name="Purton S."/>
            <person name="Ral J.P."/>
            <person name="Riano-Pachon D.M."/>
            <person name="Riekhof W."/>
            <person name="Rymarquis L."/>
            <person name="Schroda M."/>
            <person name="Stern D."/>
            <person name="Umen J."/>
            <person name="Willows R."/>
            <person name="Wilson N."/>
            <person name="Zimmer S.L."/>
            <person name="Allmer J."/>
            <person name="Balk J."/>
            <person name="Bisova K."/>
            <person name="Chen C.J."/>
            <person name="Elias M."/>
            <person name="Gendler K."/>
            <person name="Hauser C."/>
            <person name="Lamb M.R."/>
            <person name="Ledford H."/>
            <person name="Long J.C."/>
            <person name="Minagawa J."/>
            <person name="Page M.D."/>
            <person name="Pan J."/>
            <person name="Pootakham W."/>
            <person name="Roje S."/>
            <person name="Rose A."/>
            <person name="Stahlberg E."/>
            <person name="Terauchi A.M."/>
            <person name="Yang P."/>
            <person name="Ball S."/>
            <person name="Bowler C."/>
            <person name="Dieckmann C.L."/>
            <person name="Gladyshev V.N."/>
            <person name="Green P."/>
            <person name="Jorgensen R."/>
            <person name="Mayfield S."/>
            <person name="Mueller-Roeber B."/>
            <person name="Rajamani S."/>
            <person name="Sayre R.T."/>
            <person name="Brokstein P."/>
            <person name="Dubchak I."/>
            <person name="Goodstein D."/>
            <person name="Hornick L."/>
            <person name="Huang Y.W."/>
            <person name="Jhaveri J."/>
            <person name="Luo Y."/>
            <person name="Martinez D."/>
            <person name="Ngau W.C."/>
            <person name="Otillar B."/>
            <person name="Poliakov A."/>
            <person name="Porter A."/>
            <person name="Szajkowski L."/>
            <person name="Werner G."/>
            <person name="Zhou K."/>
            <person name="Grigoriev I.V."/>
            <person name="Rokhsar D.S."/>
            <person name="Grossman A.R."/>
        </authorList>
    </citation>
    <scope>NUCLEOTIDE SEQUENCE [LARGE SCALE GENOMIC DNA]</scope>
    <source>
        <strain evidence="12">CC-503</strain>
    </source>
</reference>
<keyword evidence="4" id="KW-0378">Hydrolase</keyword>
<dbReference type="InterPro" id="IPR007502">
    <property type="entry name" value="Helicase-assoc_dom"/>
</dbReference>
<dbReference type="Proteomes" id="UP000006906">
    <property type="component" value="Chromosome 11"/>
</dbReference>
<evidence type="ECO:0000256" key="6">
    <source>
        <dbReference type="ARBA" id="ARBA00022840"/>
    </source>
</evidence>
<evidence type="ECO:0000259" key="10">
    <source>
        <dbReference type="PROSITE" id="PS51194"/>
    </source>
</evidence>
<dbReference type="InterPro" id="IPR001650">
    <property type="entry name" value="Helicase_C-like"/>
</dbReference>
<keyword evidence="12" id="KW-1185">Reference proteome</keyword>
<dbReference type="FunFam" id="3.40.50.300:FF:000578">
    <property type="entry name" value="probable ATP-dependent RNA helicase DHX35"/>
    <property type="match status" value="1"/>
</dbReference>
<evidence type="ECO:0000313" key="12">
    <source>
        <dbReference type="Proteomes" id="UP000006906"/>
    </source>
</evidence>
<dbReference type="GeneID" id="5724309"/>
<evidence type="ECO:0000256" key="8">
    <source>
        <dbReference type="SAM" id="MobiDB-lite"/>
    </source>
</evidence>
<dbReference type="SMART" id="SM00487">
    <property type="entry name" value="DEXDc"/>
    <property type="match status" value="1"/>
</dbReference>
<dbReference type="OrthoDB" id="10253254at2759"/>
<dbReference type="PANTHER" id="PTHR18934">
    <property type="entry name" value="ATP-DEPENDENT RNA HELICASE"/>
    <property type="match status" value="1"/>
</dbReference>
<dbReference type="CDD" id="cd18791">
    <property type="entry name" value="SF2_C_RHA"/>
    <property type="match status" value="1"/>
</dbReference>
<dbReference type="Pfam" id="PF13401">
    <property type="entry name" value="AAA_22"/>
    <property type="match status" value="1"/>
</dbReference>
<evidence type="ECO:0000313" key="11">
    <source>
        <dbReference type="EMBL" id="PNW76513.1"/>
    </source>
</evidence>
<dbReference type="GO" id="GO:0004386">
    <property type="term" value="F:helicase activity"/>
    <property type="evidence" value="ECO:0000318"/>
    <property type="project" value="GO_Central"/>
</dbReference>
<evidence type="ECO:0000256" key="4">
    <source>
        <dbReference type="ARBA" id="ARBA00022801"/>
    </source>
</evidence>
<dbReference type="GO" id="GO:0003723">
    <property type="term" value="F:RNA binding"/>
    <property type="evidence" value="ECO:0000318"/>
    <property type="project" value="GO_Central"/>
</dbReference>
<dbReference type="InterPro" id="IPR049945">
    <property type="entry name" value="AAA_22"/>
</dbReference>
<evidence type="ECO:0000256" key="5">
    <source>
        <dbReference type="ARBA" id="ARBA00022806"/>
    </source>
</evidence>
<dbReference type="GO" id="GO:0071013">
    <property type="term" value="C:catalytic step 2 spliceosome"/>
    <property type="evidence" value="ECO:0000318"/>
    <property type="project" value="GO_Central"/>
</dbReference>
<dbReference type="GO" id="GO:0005524">
    <property type="term" value="F:ATP binding"/>
    <property type="evidence" value="ECO:0007669"/>
    <property type="project" value="UniProtKB-KW"/>
</dbReference>
<dbReference type="EMBL" id="CM008972">
    <property type="protein sequence ID" value="PNW76513.1"/>
    <property type="molecule type" value="Genomic_DNA"/>
</dbReference>
<dbReference type="Gene3D" id="1.10.10.2130">
    <property type="entry name" value="DEAH helicase family, winged-helix domain"/>
    <property type="match status" value="1"/>
</dbReference>
<keyword evidence="5" id="KW-0347">Helicase</keyword>
<evidence type="ECO:0000256" key="7">
    <source>
        <dbReference type="ARBA" id="ARBA00047984"/>
    </source>
</evidence>
<dbReference type="GO" id="GO:0016887">
    <property type="term" value="F:ATP hydrolysis activity"/>
    <property type="evidence" value="ECO:0007669"/>
    <property type="project" value="InterPro"/>
</dbReference>
<feature type="compositionally biased region" description="Low complexity" evidence="8">
    <location>
        <begin position="74"/>
        <end position="88"/>
    </location>
</feature>
<gene>
    <name evidence="11" type="ORF">CHLRE_11g467654v5</name>
</gene>
<dbReference type="SMART" id="SM00847">
    <property type="entry name" value="HA2"/>
    <property type="match status" value="1"/>
</dbReference>
<dbReference type="FunCoup" id="A0A2K3D7K3">
    <property type="interactions" value="1394"/>
</dbReference>
<evidence type="ECO:0000259" key="9">
    <source>
        <dbReference type="PROSITE" id="PS51192"/>
    </source>
</evidence>
<dbReference type="ExpressionAtlas" id="A0A2K3D7K3">
    <property type="expression patterns" value="baseline"/>
</dbReference>
<dbReference type="FunFam" id="1.10.10.2130:FF:000001">
    <property type="entry name" value="Pre-mRNA-splicing factor ATP-dependent RNA helicase"/>
    <property type="match status" value="1"/>
</dbReference>
<proteinExistence type="inferred from homology"/>
<dbReference type="PROSITE" id="PS00690">
    <property type="entry name" value="DEAH_ATP_HELICASE"/>
    <property type="match status" value="1"/>
</dbReference>
<dbReference type="SUPFAM" id="SSF52540">
    <property type="entry name" value="P-loop containing nucleoside triphosphate hydrolases"/>
    <property type="match status" value="1"/>
</dbReference>
<sequence length="824" mass="88384">MDPPGGGFIRPGTQSGSAFGLKFDRPPPQQPSWRDSRGGRSGGGGPASTSGRRSAADVFGAGGRGRGRGRGQDRGSQGQDRGTASAPASDEDDDAEWGPGQGPRGPDLPPMNPTYRYGDPSLPVSKYRRQILWLVENHAVTIIVGETGSGKTTQVPQFLLEAGWAESGYAIACTQPRRVAASTVAARVAEEMGVELGTAVGYAVRFDNAISERTRIKYLTDGVLLREMMDDPLLTQYSVIMVDEAHERSLATDMLLGLLKKVLKRRPDLRLIISSATLEAGKLRDFFDTSTSASTARRRAALAAAAAAAGAGVGGVGCSEPDRTPAVVTVEGRTHPVQVHYLQQPAADYVAAAVSAAVDIHCEDLPGDILIFLTGQEEVQAAVAQLEEQSRRLAGGRVSYSLRMMPLPLYAGLPGAAQSAVFRPAPRGVRKVVAATNIAETSLTLEGVVYVVDCCFVKQRAYNPLTGLESLLVAPLSQASAAQRAGRAGRVRAGHCFRLCREEDFAQLPKVTVPEMQRSNLVSMVLQLKSLGIDNVMRFEWLAPPPAEAMVRALEELHALRVLDDDVRALEELHALRVLDDDARLTKDVGLALAALPLEPSLGAALLAARRLGCVEELLTVAALMSVPHVWAPAAGALRAADEAKAKFAAAEGDGVTMLNVHRAWRSSGRSSAWAGRHFLNASSLYRADEARDQLLGLLRRHGLLDANTPPPSCGADMEPVCRALAAGQFMCAAVYEGTQYNPLAAESDPGVHVYRLVRYTAHKTAPLKLRIHNSSVLWRSAPPCVVYRSVQQADSGWYEMQGLTAVQPDWLVELAPHMFHRPK</sequence>
<dbReference type="Gene3D" id="1.20.120.1080">
    <property type="match status" value="1"/>
</dbReference>
<feature type="region of interest" description="Disordered" evidence="8">
    <location>
        <begin position="1"/>
        <end position="116"/>
    </location>
</feature>
<dbReference type="InterPro" id="IPR027417">
    <property type="entry name" value="P-loop_NTPase"/>
</dbReference>
<dbReference type="PANTHER" id="PTHR18934:SF136">
    <property type="entry name" value="ATP-DEPENDENT RNA HELICASE DHX35-RELATED"/>
    <property type="match status" value="1"/>
</dbReference>
<keyword evidence="3" id="KW-0547">Nucleotide-binding</keyword>
<feature type="domain" description="Helicase ATP-binding" evidence="9">
    <location>
        <begin position="132"/>
        <end position="296"/>
    </location>
</feature>
<accession>A0A2K3D7K3</accession>
<organism evidence="11 12">
    <name type="scientific">Chlamydomonas reinhardtii</name>
    <name type="common">Chlamydomonas smithii</name>
    <dbReference type="NCBI Taxonomy" id="3055"/>
    <lineage>
        <taxon>Eukaryota</taxon>
        <taxon>Viridiplantae</taxon>
        <taxon>Chlorophyta</taxon>
        <taxon>core chlorophytes</taxon>
        <taxon>Chlorophyceae</taxon>
        <taxon>CS clade</taxon>
        <taxon>Chlamydomonadales</taxon>
        <taxon>Chlamydomonadaceae</taxon>
        <taxon>Chlamydomonas</taxon>
    </lineage>
</organism>
<dbReference type="Pfam" id="PF21010">
    <property type="entry name" value="HA2_C"/>
    <property type="match status" value="1"/>
</dbReference>
<dbReference type="RefSeq" id="XP_042919405.1">
    <property type="nucleotide sequence ID" value="XM_043067406.1"/>
</dbReference>
<comment type="similarity">
    <text evidence="1">Belongs to the DEAD box helicase family. DEAH subfamily.</text>
</comment>
<feature type="domain" description="Helicase C-terminal" evidence="10">
    <location>
        <begin position="357"/>
        <end position="532"/>
    </location>
</feature>
<dbReference type="InParanoid" id="A0A2K3D7K3"/>
<dbReference type="FunFam" id="3.40.50.300:FF:000145">
    <property type="entry name" value="probable ATP-dependent RNA helicase DHX40"/>
    <property type="match status" value="1"/>
</dbReference>
<dbReference type="Gramene" id="PNW76513">
    <property type="protein sequence ID" value="PNW76513"/>
    <property type="gene ID" value="CHLRE_11g467654v5"/>
</dbReference>
<dbReference type="Pfam" id="PF07717">
    <property type="entry name" value="OB_NTP_bind"/>
    <property type="match status" value="1"/>
</dbReference>
<dbReference type="InterPro" id="IPR014001">
    <property type="entry name" value="Helicase_ATP-bd"/>
</dbReference>
<dbReference type="SMART" id="SM00490">
    <property type="entry name" value="HELICc"/>
    <property type="match status" value="1"/>
</dbReference>
<dbReference type="AlphaFoldDB" id="A0A2K3D7K3"/>
<dbReference type="InterPro" id="IPR002464">
    <property type="entry name" value="DNA/RNA_helicase_DEAH_CS"/>
</dbReference>